<dbReference type="PROSITE" id="PS50966">
    <property type="entry name" value="ZF_SWIM"/>
    <property type="match status" value="1"/>
</dbReference>
<comment type="function">
    <text evidence="6">Putative transcription activator involved in regulating light control of development.</text>
</comment>
<evidence type="ECO:0000256" key="2">
    <source>
        <dbReference type="ARBA" id="ARBA00022723"/>
    </source>
</evidence>
<organism evidence="9 10">
    <name type="scientific">Nelumbo nucifera</name>
    <name type="common">Sacred lotus</name>
    <dbReference type="NCBI Taxonomy" id="4432"/>
    <lineage>
        <taxon>Eukaryota</taxon>
        <taxon>Viridiplantae</taxon>
        <taxon>Streptophyta</taxon>
        <taxon>Embryophyta</taxon>
        <taxon>Tracheophyta</taxon>
        <taxon>Spermatophyta</taxon>
        <taxon>Magnoliopsida</taxon>
        <taxon>Proteales</taxon>
        <taxon>Nelumbonaceae</taxon>
        <taxon>Nelumbo</taxon>
    </lineage>
</organism>
<comment type="caution">
    <text evidence="9">The sequence shown here is derived from an EMBL/GenBank/DDBJ whole genome shotgun (WGS) entry which is preliminary data.</text>
</comment>
<keyword evidence="6" id="KW-0539">Nucleus</keyword>
<dbReference type="Pfam" id="PF10551">
    <property type="entry name" value="MULE"/>
    <property type="match status" value="1"/>
</dbReference>
<dbReference type="EMBL" id="DUZY01000008">
    <property type="protein sequence ID" value="DAD47591.1"/>
    <property type="molecule type" value="Genomic_DNA"/>
</dbReference>
<feature type="compositionally biased region" description="Polar residues" evidence="7">
    <location>
        <begin position="19"/>
        <end position="29"/>
    </location>
</feature>
<keyword evidence="4 6" id="KW-0862">Zinc</keyword>
<dbReference type="Proteomes" id="UP000607653">
    <property type="component" value="Unassembled WGS sequence"/>
</dbReference>
<dbReference type="GO" id="GO:0008270">
    <property type="term" value="F:zinc ion binding"/>
    <property type="evidence" value="ECO:0007669"/>
    <property type="project" value="UniProtKB-UniRule"/>
</dbReference>
<comment type="similarity">
    <text evidence="1 6">Belongs to the FHY3/FAR1 family.</text>
</comment>
<feature type="region of interest" description="Disordered" evidence="7">
    <location>
        <begin position="1"/>
        <end position="32"/>
    </location>
</feature>
<feature type="compositionally biased region" description="Basic and acidic residues" evidence="7">
    <location>
        <begin position="9"/>
        <end position="18"/>
    </location>
</feature>
<dbReference type="InterPro" id="IPR031052">
    <property type="entry name" value="FHY3/FAR1"/>
</dbReference>
<gene>
    <name evidence="9" type="ORF">HUJ06_017528</name>
</gene>
<dbReference type="InterPro" id="IPR006564">
    <property type="entry name" value="Znf_PMZ"/>
</dbReference>
<keyword evidence="10" id="KW-1185">Reference proteome</keyword>
<reference evidence="9 10" key="1">
    <citation type="journal article" date="2020" name="Mol. Biol. Evol.">
        <title>Distinct Expression and Methylation Patterns for Genes with Different Fates following a Single Whole-Genome Duplication in Flowering Plants.</title>
        <authorList>
            <person name="Shi T."/>
            <person name="Rahmani R.S."/>
            <person name="Gugger P.F."/>
            <person name="Wang M."/>
            <person name="Li H."/>
            <person name="Zhang Y."/>
            <person name="Li Z."/>
            <person name="Wang Q."/>
            <person name="Van de Peer Y."/>
            <person name="Marchal K."/>
            <person name="Chen J."/>
        </authorList>
    </citation>
    <scope>NUCLEOTIDE SEQUENCE [LARGE SCALE GENOMIC DNA]</scope>
    <source>
        <tissue evidence="9">Leaf</tissue>
    </source>
</reference>
<evidence type="ECO:0000313" key="10">
    <source>
        <dbReference type="Proteomes" id="UP000607653"/>
    </source>
</evidence>
<protein>
    <recommendedName>
        <fullName evidence="6">Protein FAR1-RELATED SEQUENCE</fullName>
    </recommendedName>
</protein>
<name>A0A822ZVN3_NELNU</name>
<dbReference type="PANTHER" id="PTHR31669">
    <property type="entry name" value="PROTEIN FAR1-RELATED SEQUENCE 10-RELATED"/>
    <property type="match status" value="1"/>
</dbReference>
<evidence type="ECO:0000256" key="5">
    <source>
        <dbReference type="PROSITE-ProRule" id="PRU00325"/>
    </source>
</evidence>
<evidence type="ECO:0000313" key="9">
    <source>
        <dbReference type="EMBL" id="DAD47591.1"/>
    </source>
</evidence>
<dbReference type="GO" id="GO:0006355">
    <property type="term" value="P:regulation of DNA-templated transcription"/>
    <property type="evidence" value="ECO:0007669"/>
    <property type="project" value="UniProtKB-UniRule"/>
</dbReference>
<sequence>MEIDLEVNADEHEMEDSRSNGFGNTMSEGETQREDELALNFPSVDHAFAEEDENFEPCKGMEFDSHEEAYLFYEEYARSLGFTIKKKNTRRSTLTGKFIDAHFACFRQGSYRQKGEAVNSRPSHRTDCKASMHVKRRQDGKWVVHNFVKEHNHELLPARAFFFRRRRSMSLISKKILDILHIAQIQTSNVCAMMSSNQHSGYQSVDCPEEDIRNQMDREGRLAIESEDARAMLDHFMHMQEENPNFFYVIDLNDEQRLRNVFWVDVKGRNDYFSYGDVVYFDTTYLAKKYKVPFVPLVGLNHHFQPILFGCALLADKARPTFIWLMRTWLKVMGGVAPKVIITNQEKAVKAAVAEVFPNIHHQFCLWHILRSVTEKLGHVIERNKNFIEEFNNCVFRSWTEGEFENQWLKMIENFEIQEDDWIITLYEDRKHWVPAYIKDTSLVGMSSTHQSENISSFFDKYVYKNTPLKEFLVQYKVIQQDSHDEESKADFDTWHGVPTLKTHSPYEKQMSTIYTHEIFRKFQVEVSGIVACHPRKEKEDGTKIIYTVLDYEAQKEYIVAWDETKSEVSCLCHLFEYKGFLCRHAMIVLQFSAVTEIPSQYILKRWTKDARSRHAIGQRSEEVDSRAKRCNDLCQRAINLGIEASISQESYDIAVQALEEAIRKSTKVNNSIKYTTKPSASAVHGGFGTEETMQRLVCSTKYYDHCGVAQNCSFPDNMFIKYNVVIIGSYTVFPRM</sequence>
<evidence type="ECO:0000256" key="4">
    <source>
        <dbReference type="ARBA" id="ARBA00022833"/>
    </source>
</evidence>
<dbReference type="InterPro" id="IPR018289">
    <property type="entry name" value="MULE_transposase_dom"/>
</dbReference>
<dbReference type="Pfam" id="PF04434">
    <property type="entry name" value="SWIM"/>
    <property type="match status" value="1"/>
</dbReference>
<dbReference type="Pfam" id="PF03101">
    <property type="entry name" value="FAR1"/>
    <property type="match status" value="1"/>
</dbReference>
<dbReference type="AlphaFoldDB" id="A0A822ZVN3"/>
<dbReference type="GO" id="GO:0005634">
    <property type="term" value="C:nucleus"/>
    <property type="evidence" value="ECO:0007669"/>
    <property type="project" value="UniProtKB-SubCell"/>
</dbReference>
<evidence type="ECO:0000259" key="8">
    <source>
        <dbReference type="PROSITE" id="PS50966"/>
    </source>
</evidence>
<comment type="subcellular location">
    <subcellularLocation>
        <location evidence="6">Nucleus</location>
    </subcellularLocation>
</comment>
<dbReference type="SMART" id="SM00575">
    <property type="entry name" value="ZnF_PMZ"/>
    <property type="match status" value="1"/>
</dbReference>
<feature type="domain" description="SWIM-type" evidence="8">
    <location>
        <begin position="558"/>
        <end position="594"/>
    </location>
</feature>
<proteinExistence type="inferred from homology"/>
<evidence type="ECO:0000256" key="7">
    <source>
        <dbReference type="SAM" id="MobiDB-lite"/>
    </source>
</evidence>
<keyword evidence="3 5" id="KW-0863">Zinc-finger</keyword>
<dbReference type="PANTHER" id="PTHR31669:SF21">
    <property type="entry name" value="PROTEIN FAR-RED IMPAIRED RESPONSE 1"/>
    <property type="match status" value="1"/>
</dbReference>
<evidence type="ECO:0000256" key="3">
    <source>
        <dbReference type="ARBA" id="ARBA00022771"/>
    </source>
</evidence>
<dbReference type="InterPro" id="IPR004330">
    <property type="entry name" value="FAR1_DNA_bnd_dom"/>
</dbReference>
<accession>A0A822ZVN3</accession>
<dbReference type="InterPro" id="IPR007527">
    <property type="entry name" value="Znf_SWIM"/>
</dbReference>
<evidence type="ECO:0000256" key="6">
    <source>
        <dbReference type="RuleBase" id="RU367018"/>
    </source>
</evidence>
<keyword evidence="2 6" id="KW-0479">Metal-binding</keyword>
<evidence type="ECO:0000256" key="1">
    <source>
        <dbReference type="ARBA" id="ARBA00005889"/>
    </source>
</evidence>